<feature type="signal peptide" evidence="1">
    <location>
        <begin position="1"/>
        <end position="28"/>
    </location>
</feature>
<evidence type="ECO:0000256" key="2">
    <source>
        <dbReference type="SAM" id="MobiDB-lite"/>
    </source>
</evidence>
<dbReference type="SUPFAM" id="SSF48452">
    <property type="entry name" value="TPR-like"/>
    <property type="match status" value="1"/>
</dbReference>
<dbReference type="NCBIfam" id="TIGR02795">
    <property type="entry name" value="tol_pal_ybgF"/>
    <property type="match status" value="1"/>
</dbReference>
<dbReference type="HAMAP" id="MF_02066">
    <property type="entry name" value="CpoB"/>
    <property type="match status" value="1"/>
</dbReference>
<dbReference type="InterPro" id="IPR014162">
    <property type="entry name" value="CpoB_C"/>
</dbReference>
<protein>
    <recommendedName>
        <fullName evidence="1">Cell division coordinator CpoB</fullName>
    </recommendedName>
</protein>
<evidence type="ECO:0000259" key="3">
    <source>
        <dbReference type="Pfam" id="PF16331"/>
    </source>
</evidence>
<dbReference type="RefSeq" id="WP_385877308.1">
    <property type="nucleotide sequence ID" value="NZ_JBHLXE010000095.1"/>
</dbReference>
<dbReference type="InterPro" id="IPR011990">
    <property type="entry name" value="TPR-like_helical_dom_sf"/>
</dbReference>
<comment type="caution">
    <text evidence="4">The sequence shown here is derived from an EMBL/GenBank/DDBJ whole genome shotgun (WGS) entry which is preliminary data.</text>
</comment>
<keyword evidence="1" id="KW-0574">Periplasm</keyword>
<dbReference type="Gene3D" id="1.20.5.110">
    <property type="match status" value="1"/>
</dbReference>
<dbReference type="InterPro" id="IPR034706">
    <property type="entry name" value="CpoB"/>
</dbReference>
<reference evidence="4 5" key="1">
    <citation type="submission" date="2024-09" db="EMBL/GenBank/DDBJ databases">
        <authorList>
            <person name="Sun Q."/>
            <person name="Mori K."/>
        </authorList>
    </citation>
    <scope>NUCLEOTIDE SEQUENCE [LARGE SCALE GENOMIC DNA]</scope>
    <source>
        <strain evidence="4 5">CCM 8545</strain>
    </source>
</reference>
<organism evidence="4 5">
    <name type="scientific">Thorsellia kenyensis</name>
    <dbReference type="NCBI Taxonomy" id="1549888"/>
    <lineage>
        <taxon>Bacteria</taxon>
        <taxon>Pseudomonadati</taxon>
        <taxon>Pseudomonadota</taxon>
        <taxon>Gammaproteobacteria</taxon>
        <taxon>Enterobacterales</taxon>
        <taxon>Thorselliaceae</taxon>
        <taxon>Thorsellia</taxon>
    </lineage>
</organism>
<dbReference type="Proteomes" id="UP001589758">
    <property type="component" value="Unassembled WGS sequence"/>
</dbReference>
<gene>
    <name evidence="4" type="primary">ybgF</name>
    <name evidence="1" type="synonym">cpoB</name>
    <name evidence="4" type="ORF">ACFFIT_08895</name>
</gene>
<evidence type="ECO:0000313" key="4">
    <source>
        <dbReference type="EMBL" id="MFC0180196.1"/>
    </source>
</evidence>
<comment type="subcellular location">
    <subcellularLocation>
        <location evidence="1">Periplasm</location>
    </subcellularLocation>
</comment>
<dbReference type="Pfam" id="PF13432">
    <property type="entry name" value="TPR_16"/>
    <property type="match status" value="1"/>
</dbReference>
<comment type="similarity">
    <text evidence="1">Belongs to the CpoB family.</text>
</comment>
<dbReference type="Gene3D" id="1.25.40.10">
    <property type="entry name" value="Tetratricopeptide repeat domain"/>
    <property type="match status" value="1"/>
</dbReference>
<dbReference type="InterPro" id="IPR019734">
    <property type="entry name" value="TPR_rpt"/>
</dbReference>
<dbReference type="InterPro" id="IPR032519">
    <property type="entry name" value="YbgF_tri"/>
</dbReference>
<dbReference type="EMBL" id="JBHLXE010000095">
    <property type="protein sequence ID" value="MFC0180196.1"/>
    <property type="molecule type" value="Genomic_DNA"/>
</dbReference>
<evidence type="ECO:0000256" key="1">
    <source>
        <dbReference type="HAMAP-Rule" id="MF_02066"/>
    </source>
</evidence>
<comment type="function">
    <text evidence="1">Mediates coordination of peptidoglycan synthesis and outer membrane constriction during cell division.</text>
</comment>
<evidence type="ECO:0000313" key="5">
    <source>
        <dbReference type="Proteomes" id="UP001589758"/>
    </source>
</evidence>
<dbReference type="Pfam" id="PF13174">
    <property type="entry name" value="TPR_6"/>
    <property type="match status" value="1"/>
</dbReference>
<dbReference type="Pfam" id="PF16331">
    <property type="entry name" value="TolA_bind_tri"/>
    <property type="match status" value="1"/>
</dbReference>
<name>A0ABV6CD28_9GAMM</name>
<feature type="compositionally biased region" description="Low complexity" evidence="2">
    <location>
        <begin position="100"/>
        <end position="118"/>
    </location>
</feature>
<accession>A0ABV6CD28</accession>
<dbReference type="SMART" id="SM00028">
    <property type="entry name" value="TPR"/>
    <property type="match status" value="3"/>
</dbReference>
<proteinExistence type="inferred from homology"/>
<sequence length="256" mass="28329" precursor="true">MKKSKLNFYSKFSLSLLLAIGCSLQVHANTTETKIAELERIATAHSQLFTQLQQQMSANQNEISSLRDEIDQLSYKLNQAVEKQQLLAEQFNQLIPMSQSDNTSVPSASNSSNSESQINNNTAIAQPSSSVELTGNDFNDYNSAVNLALNQQNYQQAAAHFEAFIKKYPTSDYIGNAHYWLGQSYYNLNQKNDAAANFAIVVKNYPDSPKASDSLLKVGLILEEQGETEKAKAIFTEVVNQFPGTDSANKAKAKIQ</sequence>
<keyword evidence="1" id="KW-0732">Signal</keyword>
<keyword evidence="1" id="KW-0131">Cell cycle</keyword>
<keyword evidence="5" id="KW-1185">Reference proteome</keyword>
<feature type="region of interest" description="Disordered" evidence="2">
    <location>
        <begin position="98"/>
        <end position="118"/>
    </location>
</feature>
<keyword evidence="1" id="KW-0132">Cell division</keyword>
<keyword evidence="1" id="KW-0175">Coiled coil</keyword>
<feature type="coiled-coil region" evidence="1">
    <location>
        <begin position="49"/>
        <end position="83"/>
    </location>
</feature>
<feature type="chain" id="PRO_5044936067" description="Cell division coordinator CpoB" evidence="1">
    <location>
        <begin position="29"/>
        <end position="256"/>
    </location>
</feature>
<dbReference type="PROSITE" id="PS51257">
    <property type="entry name" value="PROKAR_LIPOPROTEIN"/>
    <property type="match status" value="1"/>
</dbReference>
<feature type="domain" description="YbgF trimerisation" evidence="3">
    <location>
        <begin position="31"/>
        <end position="102"/>
    </location>
</feature>